<organism evidence="1 2">
    <name type="scientific">Sporomusa ovata</name>
    <dbReference type="NCBI Taxonomy" id="2378"/>
    <lineage>
        <taxon>Bacteria</taxon>
        <taxon>Bacillati</taxon>
        <taxon>Bacillota</taxon>
        <taxon>Negativicutes</taxon>
        <taxon>Selenomonadales</taxon>
        <taxon>Sporomusaceae</taxon>
        <taxon>Sporomusa</taxon>
    </lineage>
</organism>
<evidence type="ECO:0000313" key="1">
    <source>
        <dbReference type="EMBL" id="CQR72973.1"/>
    </source>
</evidence>
<dbReference type="RefSeq" id="WP_021167787.1">
    <property type="nucleotide sequence ID" value="NZ_CTRP01000012.1"/>
</dbReference>
<evidence type="ECO:0000313" key="2">
    <source>
        <dbReference type="Proteomes" id="UP000049855"/>
    </source>
</evidence>
<dbReference type="Proteomes" id="UP000049855">
    <property type="component" value="Unassembled WGS sequence"/>
</dbReference>
<accession>A0A0U1L1E0</accession>
<sequence>MQTGQVGQPYIPGQDKLEEKIRYRLDNEGHSLLIVKTKITAQEIEDVESGAAQLGIYVDGPIIFLLFKFGTSKWNDAPYSWHTVPSGIRVYPQEALEVSTLMVVLVEATDGLVKAVREIPLTAEFAGQLNEYITIQANGSFNGLSYAKHINMVYNQYTADEMREMAAAYMNSSY</sequence>
<keyword evidence="2" id="KW-1185">Reference proteome</keyword>
<reference evidence="2" key="1">
    <citation type="submission" date="2015-03" db="EMBL/GenBank/DDBJ databases">
        <authorList>
            <person name="Nijsse Bart"/>
        </authorList>
    </citation>
    <scope>NUCLEOTIDE SEQUENCE [LARGE SCALE GENOMIC DNA]</scope>
</reference>
<dbReference type="AlphaFoldDB" id="A0A0U1L1E0"/>
<protein>
    <submittedName>
        <fullName evidence="1">Uncharacterized protein</fullName>
    </submittedName>
</protein>
<name>A0A0U1L1E0_9FIRM</name>
<dbReference type="EMBL" id="CTRP01000012">
    <property type="protein sequence ID" value="CQR72973.1"/>
    <property type="molecule type" value="Genomic_DNA"/>
</dbReference>
<proteinExistence type="predicted"/>
<gene>
    <name evidence="1" type="ORF">SpAn4DRAFT_2205</name>
</gene>